<keyword evidence="4 5" id="KW-0472">Membrane</keyword>
<evidence type="ECO:0000313" key="6">
    <source>
        <dbReference type="EMBL" id="SHI67075.1"/>
    </source>
</evidence>
<evidence type="ECO:0000256" key="2">
    <source>
        <dbReference type="ARBA" id="ARBA00022692"/>
    </source>
</evidence>
<keyword evidence="2 5" id="KW-0812">Transmembrane</keyword>
<sequence length="154" mass="17535">METLTITKHEKNYASLLQLSAFTKFIIPFGNYIVPFILWSTKKKESSFIDYNGKQILNFQLSILMYSIFLGILAIPTIVGTVLSNFTWSELESGNIVLDNMQINNLIGLGVFGFICGALFVVLKVVEFFYIIYGAIKANEGEYFRYPLTINFIK</sequence>
<dbReference type="RefSeq" id="WP_073309526.1">
    <property type="nucleotide sequence ID" value="NZ_FQZI01000002.1"/>
</dbReference>
<keyword evidence="7" id="KW-1185">Reference proteome</keyword>
<dbReference type="InterPro" id="IPR019109">
    <property type="entry name" value="MamF_MmsF"/>
</dbReference>
<dbReference type="AlphaFoldDB" id="A0A1M6D188"/>
<protein>
    <recommendedName>
        <fullName evidence="8">DUF4870 domain-containing protein</fullName>
    </recommendedName>
</protein>
<evidence type="ECO:0000256" key="5">
    <source>
        <dbReference type="SAM" id="Phobius"/>
    </source>
</evidence>
<feature type="transmembrane region" description="Helical" evidence="5">
    <location>
        <begin position="21"/>
        <end position="40"/>
    </location>
</feature>
<accession>A0A1M6D188</accession>
<reference evidence="7" key="1">
    <citation type="submission" date="2016-11" db="EMBL/GenBank/DDBJ databases">
        <authorList>
            <person name="Varghese N."/>
            <person name="Submissions S."/>
        </authorList>
    </citation>
    <scope>NUCLEOTIDE SEQUENCE [LARGE SCALE GENOMIC DNA]</scope>
    <source>
        <strain evidence="7">DSM 18829</strain>
    </source>
</reference>
<evidence type="ECO:0000256" key="3">
    <source>
        <dbReference type="ARBA" id="ARBA00022989"/>
    </source>
</evidence>
<feature type="transmembrane region" description="Helical" evidence="5">
    <location>
        <begin position="106"/>
        <end position="136"/>
    </location>
</feature>
<evidence type="ECO:0000256" key="1">
    <source>
        <dbReference type="ARBA" id="ARBA00004141"/>
    </source>
</evidence>
<name>A0A1M6D188_9FLAO</name>
<dbReference type="EMBL" id="FQZI01000002">
    <property type="protein sequence ID" value="SHI67075.1"/>
    <property type="molecule type" value="Genomic_DNA"/>
</dbReference>
<evidence type="ECO:0000313" key="7">
    <source>
        <dbReference type="Proteomes" id="UP000184488"/>
    </source>
</evidence>
<dbReference type="Proteomes" id="UP000184488">
    <property type="component" value="Unassembled WGS sequence"/>
</dbReference>
<keyword evidence="3 5" id="KW-1133">Transmembrane helix</keyword>
<comment type="subcellular location">
    <subcellularLocation>
        <location evidence="1">Membrane</location>
        <topology evidence="1">Multi-pass membrane protein</topology>
    </subcellularLocation>
</comment>
<proteinExistence type="predicted"/>
<dbReference type="STRING" id="415425.SAMN05444363_1204"/>
<gene>
    <name evidence="6" type="ORF">SAMN05444363_1204</name>
</gene>
<dbReference type="OrthoDB" id="9808930at2"/>
<evidence type="ECO:0000256" key="4">
    <source>
        <dbReference type="ARBA" id="ARBA00023136"/>
    </source>
</evidence>
<dbReference type="Pfam" id="PF09685">
    <property type="entry name" value="MamF_MmsF"/>
    <property type="match status" value="1"/>
</dbReference>
<feature type="transmembrane region" description="Helical" evidence="5">
    <location>
        <begin position="61"/>
        <end position="86"/>
    </location>
</feature>
<organism evidence="6 7">
    <name type="scientific">Flavobacterium terrae</name>
    <dbReference type="NCBI Taxonomy" id="415425"/>
    <lineage>
        <taxon>Bacteria</taxon>
        <taxon>Pseudomonadati</taxon>
        <taxon>Bacteroidota</taxon>
        <taxon>Flavobacteriia</taxon>
        <taxon>Flavobacteriales</taxon>
        <taxon>Flavobacteriaceae</taxon>
        <taxon>Flavobacterium</taxon>
    </lineage>
</organism>
<evidence type="ECO:0008006" key="8">
    <source>
        <dbReference type="Google" id="ProtNLM"/>
    </source>
</evidence>